<feature type="region of interest" description="Disordered" evidence="6">
    <location>
        <begin position="205"/>
        <end position="240"/>
    </location>
</feature>
<sequence length="240" mass="26978">LSQNLFEMIKMNHHMGLNVEVVQQFTRQLVFSLLLFQQCQLVHSDLKPENIMIDNAWGSRIVPSSSSASAPASASVLIPTSTLTATSISTSTSTSVSAFSTSPYQCKISIIDFGTAFSLRELQNTQRVAERMYIQSRHYRSPEVMLGSREPFSYFVDIWSVGCVVAELLLGIPLFPGQNEMHVLHRITKLLGECPSHLIKDSKYGPRFYKNNDNDNNNNNNNNKNTEQSQSPNEKSESER</sequence>
<keyword evidence="2" id="KW-0808">Transferase</keyword>
<evidence type="ECO:0000256" key="5">
    <source>
        <dbReference type="ARBA" id="ARBA00022840"/>
    </source>
</evidence>
<evidence type="ECO:0000256" key="3">
    <source>
        <dbReference type="ARBA" id="ARBA00022741"/>
    </source>
</evidence>
<dbReference type="EMBL" id="ASPP01011208">
    <property type="protein sequence ID" value="ETO21895.1"/>
    <property type="molecule type" value="Genomic_DNA"/>
</dbReference>
<dbReference type="Gene3D" id="1.10.510.10">
    <property type="entry name" value="Transferase(Phosphotransferase) domain 1"/>
    <property type="match status" value="1"/>
</dbReference>
<protein>
    <submittedName>
        <fullName evidence="8">Protein serine/threonine kinase</fullName>
    </submittedName>
</protein>
<dbReference type="InterPro" id="IPR050494">
    <property type="entry name" value="Ser_Thr_dual-spec_kinase"/>
</dbReference>
<dbReference type="InterPro" id="IPR008271">
    <property type="entry name" value="Ser/Thr_kinase_AS"/>
</dbReference>
<dbReference type="Pfam" id="PF00069">
    <property type="entry name" value="Pkinase"/>
    <property type="match status" value="1"/>
</dbReference>
<evidence type="ECO:0000313" key="8">
    <source>
        <dbReference type="EMBL" id="ETO21895.1"/>
    </source>
</evidence>
<organism evidence="8 9">
    <name type="scientific">Reticulomyxa filosa</name>
    <dbReference type="NCBI Taxonomy" id="46433"/>
    <lineage>
        <taxon>Eukaryota</taxon>
        <taxon>Sar</taxon>
        <taxon>Rhizaria</taxon>
        <taxon>Retaria</taxon>
        <taxon>Foraminifera</taxon>
        <taxon>Monothalamids</taxon>
        <taxon>Reticulomyxidae</taxon>
        <taxon>Reticulomyxa</taxon>
    </lineage>
</organism>
<evidence type="ECO:0000313" key="9">
    <source>
        <dbReference type="Proteomes" id="UP000023152"/>
    </source>
</evidence>
<keyword evidence="3" id="KW-0547">Nucleotide-binding</keyword>
<dbReference type="SUPFAM" id="SSF56112">
    <property type="entry name" value="Protein kinase-like (PK-like)"/>
    <property type="match status" value="1"/>
</dbReference>
<dbReference type="InterPro" id="IPR000719">
    <property type="entry name" value="Prot_kinase_dom"/>
</dbReference>
<keyword evidence="9" id="KW-1185">Reference proteome</keyword>
<accession>X6N6L3</accession>
<dbReference type="PROSITE" id="PS00108">
    <property type="entry name" value="PROTEIN_KINASE_ST"/>
    <property type="match status" value="1"/>
</dbReference>
<feature type="non-terminal residue" evidence="8">
    <location>
        <position position="1"/>
    </location>
</feature>
<evidence type="ECO:0000256" key="4">
    <source>
        <dbReference type="ARBA" id="ARBA00022777"/>
    </source>
</evidence>
<dbReference type="GO" id="GO:0005524">
    <property type="term" value="F:ATP binding"/>
    <property type="evidence" value="ECO:0007669"/>
    <property type="project" value="UniProtKB-KW"/>
</dbReference>
<dbReference type="PROSITE" id="PS50011">
    <property type="entry name" value="PROTEIN_KINASE_DOM"/>
    <property type="match status" value="1"/>
</dbReference>
<proteinExistence type="predicted"/>
<comment type="caution">
    <text evidence="8">The sequence shown here is derived from an EMBL/GenBank/DDBJ whole genome shotgun (WGS) entry which is preliminary data.</text>
</comment>
<dbReference type="GO" id="GO:0004674">
    <property type="term" value="F:protein serine/threonine kinase activity"/>
    <property type="evidence" value="ECO:0007669"/>
    <property type="project" value="UniProtKB-KW"/>
</dbReference>
<evidence type="ECO:0000256" key="6">
    <source>
        <dbReference type="SAM" id="MobiDB-lite"/>
    </source>
</evidence>
<keyword evidence="5" id="KW-0067">ATP-binding</keyword>
<dbReference type="SMART" id="SM00220">
    <property type="entry name" value="S_TKc"/>
    <property type="match status" value="1"/>
</dbReference>
<reference evidence="8 9" key="1">
    <citation type="journal article" date="2013" name="Curr. Biol.">
        <title>The Genome of the Foraminiferan Reticulomyxa filosa.</title>
        <authorList>
            <person name="Glockner G."/>
            <person name="Hulsmann N."/>
            <person name="Schleicher M."/>
            <person name="Noegel A.A."/>
            <person name="Eichinger L."/>
            <person name="Gallinger C."/>
            <person name="Pawlowski J."/>
            <person name="Sierra R."/>
            <person name="Euteneuer U."/>
            <person name="Pillet L."/>
            <person name="Moustafa A."/>
            <person name="Platzer M."/>
            <person name="Groth M."/>
            <person name="Szafranski K."/>
            <person name="Schliwa M."/>
        </authorList>
    </citation>
    <scope>NUCLEOTIDE SEQUENCE [LARGE SCALE GENOMIC DNA]</scope>
</reference>
<keyword evidence="1" id="KW-0723">Serine/threonine-protein kinase</keyword>
<dbReference type="Proteomes" id="UP000023152">
    <property type="component" value="Unassembled WGS sequence"/>
</dbReference>
<name>X6N6L3_RETFI</name>
<evidence type="ECO:0000259" key="7">
    <source>
        <dbReference type="PROSITE" id="PS50011"/>
    </source>
</evidence>
<feature type="domain" description="Protein kinase" evidence="7">
    <location>
        <begin position="1"/>
        <end position="240"/>
    </location>
</feature>
<dbReference type="InterPro" id="IPR011009">
    <property type="entry name" value="Kinase-like_dom_sf"/>
</dbReference>
<dbReference type="AlphaFoldDB" id="X6N6L3"/>
<gene>
    <name evidence="8" type="ORF">RFI_15307</name>
</gene>
<dbReference type="OrthoDB" id="9332038at2759"/>
<evidence type="ECO:0000256" key="1">
    <source>
        <dbReference type="ARBA" id="ARBA00022527"/>
    </source>
</evidence>
<evidence type="ECO:0000256" key="2">
    <source>
        <dbReference type="ARBA" id="ARBA00022679"/>
    </source>
</evidence>
<feature type="compositionally biased region" description="Low complexity" evidence="6">
    <location>
        <begin position="214"/>
        <end position="225"/>
    </location>
</feature>
<dbReference type="PANTHER" id="PTHR24058">
    <property type="entry name" value="DUAL SPECIFICITY PROTEIN KINASE"/>
    <property type="match status" value="1"/>
</dbReference>
<keyword evidence="4 8" id="KW-0418">Kinase</keyword>